<evidence type="ECO:0000313" key="5">
    <source>
        <dbReference type="Proteomes" id="UP001159428"/>
    </source>
</evidence>
<feature type="domain" description="Ig-like" evidence="3">
    <location>
        <begin position="20"/>
        <end position="89"/>
    </location>
</feature>
<keyword evidence="1" id="KW-1015">Disulfide bond</keyword>
<dbReference type="SMART" id="SM00406">
    <property type="entry name" value="IGv"/>
    <property type="match status" value="3"/>
</dbReference>
<keyword evidence="5" id="KW-1185">Reference proteome</keyword>
<dbReference type="InterPro" id="IPR013106">
    <property type="entry name" value="Ig_V-set"/>
</dbReference>
<feature type="domain" description="Ig-like" evidence="3">
    <location>
        <begin position="186"/>
        <end position="274"/>
    </location>
</feature>
<sequence>MINYKCLLSSGDTGESVSPPKIASSPTSLTVREYNSAWFRCKAEGLPIPVITWYRNGSSIIVRDRHTTQPNNTLLLRNVTFSDHGTYTCVSAILTVQVPVKITQGPKSTAIEEGSDLRLTCAATGQPKPSISWERLGSTLDTKRLIVDGATFILKSSKVSDSGTYSCRAENLINFETTSGSVVVVPKLHFTVPPPQNVTIFAGKSLILHCQADSGDFSVVVTWSRSNGPQLTARHRTLANGSLVIEKASLADQGTYICTARNFLASLDFRVGVNIYFPSSCSEIKRAGFSESKTHLWKKWKKN</sequence>
<name>A0AAU9W4U1_9CNID</name>
<dbReference type="Proteomes" id="UP001159428">
    <property type="component" value="Unassembled WGS sequence"/>
</dbReference>
<evidence type="ECO:0000313" key="4">
    <source>
        <dbReference type="EMBL" id="CAH3045201.1"/>
    </source>
</evidence>
<dbReference type="InterPro" id="IPR003599">
    <property type="entry name" value="Ig_sub"/>
</dbReference>
<dbReference type="PANTHER" id="PTHR10075:SF14">
    <property type="entry name" value="CELL ADHESION MOLECULE DSCAM2-RELATED"/>
    <property type="match status" value="1"/>
</dbReference>
<evidence type="ECO:0000256" key="1">
    <source>
        <dbReference type="ARBA" id="ARBA00023157"/>
    </source>
</evidence>
<keyword evidence="2" id="KW-0393">Immunoglobulin domain</keyword>
<dbReference type="EMBL" id="CALNXJ010000008">
    <property type="protein sequence ID" value="CAH3045201.1"/>
    <property type="molecule type" value="Genomic_DNA"/>
</dbReference>
<feature type="domain" description="Ig-like" evidence="3">
    <location>
        <begin position="99"/>
        <end position="183"/>
    </location>
</feature>
<dbReference type="SUPFAM" id="SSF48726">
    <property type="entry name" value="Immunoglobulin"/>
    <property type="match status" value="3"/>
</dbReference>
<dbReference type="InterPro" id="IPR003598">
    <property type="entry name" value="Ig_sub2"/>
</dbReference>
<gene>
    <name evidence="4" type="ORF">PMEA_00033171</name>
</gene>
<comment type="caution">
    <text evidence="4">The sequence shown here is derived from an EMBL/GenBank/DDBJ whole genome shotgun (WGS) entry which is preliminary data.</text>
</comment>
<organism evidence="4 5">
    <name type="scientific">Pocillopora meandrina</name>
    <dbReference type="NCBI Taxonomy" id="46732"/>
    <lineage>
        <taxon>Eukaryota</taxon>
        <taxon>Metazoa</taxon>
        <taxon>Cnidaria</taxon>
        <taxon>Anthozoa</taxon>
        <taxon>Hexacorallia</taxon>
        <taxon>Scleractinia</taxon>
        <taxon>Astrocoeniina</taxon>
        <taxon>Pocilloporidae</taxon>
        <taxon>Pocillopora</taxon>
    </lineage>
</organism>
<dbReference type="FunFam" id="2.60.40.10:FF:000032">
    <property type="entry name" value="palladin isoform X1"/>
    <property type="match status" value="1"/>
</dbReference>
<dbReference type="InterPro" id="IPR036179">
    <property type="entry name" value="Ig-like_dom_sf"/>
</dbReference>
<dbReference type="SMART" id="SM00409">
    <property type="entry name" value="IG"/>
    <property type="match status" value="3"/>
</dbReference>
<proteinExistence type="predicted"/>
<reference evidence="4 5" key="1">
    <citation type="submission" date="2022-05" db="EMBL/GenBank/DDBJ databases">
        <authorList>
            <consortium name="Genoscope - CEA"/>
            <person name="William W."/>
        </authorList>
    </citation>
    <scope>NUCLEOTIDE SEQUENCE [LARGE SCALE GENOMIC DNA]</scope>
</reference>
<dbReference type="GO" id="GO:0007399">
    <property type="term" value="P:nervous system development"/>
    <property type="evidence" value="ECO:0007669"/>
    <property type="project" value="UniProtKB-ARBA"/>
</dbReference>
<evidence type="ECO:0000259" key="3">
    <source>
        <dbReference type="PROSITE" id="PS50835"/>
    </source>
</evidence>
<dbReference type="PANTHER" id="PTHR10075">
    <property type="entry name" value="BASIGIN RELATED"/>
    <property type="match status" value="1"/>
</dbReference>
<dbReference type="SMART" id="SM00408">
    <property type="entry name" value="IGc2"/>
    <property type="match status" value="3"/>
</dbReference>
<dbReference type="Pfam" id="PF13927">
    <property type="entry name" value="Ig_3"/>
    <property type="match status" value="3"/>
</dbReference>
<dbReference type="AlphaFoldDB" id="A0AAU9W4U1"/>
<dbReference type="InterPro" id="IPR013783">
    <property type="entry name" value="Ig-like_fold"/>
</dbReference>
<evidence type="ECO:0000256" key="2">
    <source>
        <dbReference type="ARBA" id="ARBA00023319"/>
    </source>
</evidence>
<dbReference type="Gene3D" id="2.60.40.10">
    <property type="entry name" value="Immunoglobulins"/>
    <property type="match status" value="3"/>
</dbReference>
<protein>
    <recommendedName>
        <fullName evidence="3">Ig-like domain-containing protein</fullName>
    </recommendedName>
</protein>
<accession>A0AAU9W4U1</accession>
<dbReference type="InterPro" id="IPR007110">
    <property type="entry name" value="Ig-like_dom"/>
</dbReference>
<dbReference type="PROSITE" id="PS50835">
    <property type="entry name" value="IG_LIKE"/>
    <property type="match status" value="3"/>
</dbReference>